<protein>
    <recommendedName>
        <fullName evidence="6">Ribosomal RNA small subunit methyltransferase I</fullName>
        <ecNumber evidence="6">2.1.1.198</ecNumber>
    </recommendedName>
    <alternativeName>
        <fullName evidence="6">16S rRNA 2'-O-ribose C1402 methyltransferase</fullName>
    </alternativeName>
    <alternativeName>
        <fullName evidence="6">rRNA (cytidine-2'-O-)-methyltransferase RsmI</fullName>
    </alternativeName>
</protein>
<dbReference type="InterPro" id="IPR014776">
    <property type="entry name" value="4pyrrole_Mease_sub2"/>
</dbReference>
<dbReference type="Pfam" id="PF00590">
    <property type="entry name" value="TP_methylase"/>
    <property type="match status" value="1"/>
</dbReference>
<dbReference type="HAMAP" id="MF_01877">
    <property type="entry name" value="16SrRNA_methyltr_I"/>
    <property type="match status" value="1"/>
</dbReference>
<keyword evidence="2 6" id="KW-0698">rRNA processing</keyword>
<accession>A0A933IAN3</accession>
<keyword evidence="4 6" id="KW-0808">Transferase</keyword>
<keyword evidence="3 6" id="KW-0489">Methyltransferase</keyword>
<dbReference type="SUPFAM" id="SSF53790">
    <property type="entry name" value="Tetrapyrrole methylase"/>
    <property type="match status" value="1"/>
</dbReference>
<dbReference type="NCBIfam" id="TIGR00096">
    <property type="entry name" value="16S rRNA (cytidine(1402)-2'-O)-methyltransferase"/>
    <property type="match status" value="1"/>
</dbReference>
<comment type="similarity">
    <text evidence="6">Belongs to the methyltransferase superfamily. RsmI family.</text>
</comment>
<evidence type="ECO:0000256" key="1">
    <source>
        <dbReference type="ARBA" id="ARBA00022490"/>
    </source>
</evidence>
<dbReference type="GO" id="GO:0005737">
    <property type="term" value="C:cytoplasm"/>
    <property type="evidence" value="ECO:0007669"/>
    <property type="project" value="UniProtKB-SubCell"/>
</dbReference>
<dbReference type="PANTHER" id="PTHR46111">
    <property type="entry name" value="RIBOSOMAL RNA SMALL SUBUNIT METHYLTRANSFERASE I"/>
    <property type="match status" value="1"/>
</dbReference>
<evidence type="ECO:0000313" key="8">
    <source>
        <dbReference type="EMBL" id="MBI4727306.1"/>
    </source>
</evidence>
<keyword evidence="5 6" id="KW-0949">S-adenosyl-L-methionine</keyword>
<dbReference type="Proteomes" id="UP000736328">
    <property type="component" value="Unassembled WGS sequence"/>
</dbReference>
<dbReference type="CDD" id="cd11648">
    <property type="entry name" value="RsmI"/>
    <property type="match status" value="1"/>
</dbReference>
<evidence type="ECO:0000259" key="7">
    <source>
        <dbReference type="Pfam" id="PF00590"/>
    </source>
</evidence>
<dbReference type="EMBL" id="JACQXR010000115">
    <property type="protein sequence ID" value="MBI4727306.1"/>
    <property type="molecule type" value="Genomic_DNA"/>
</dbReference>
<evidence type="ECO:0000313" key="9">
    <source>
        <dbReference type="Proteomes" id="UP000736328"/>
    </source>
</evidence>
<evidence type="ECO:0000256" key="4">
    <source>
        <dbReference type="ARBA" id="ARBA00022679"/>
    </source>
</evidence>
<feature type="domain" description="Tetrapyrrole methylase" evidence="7">
    <location>
        <begin position="5"/>
        <end position="204"/>
    </location>
</feature>
<dbReference type="InterPro" id="IPR008189">
    <property type="entry name" value="rRNA_ssu_MeTfrase_I"/>
</dbReference>
<dbReference type="PIRSF" id="PIRSF005917">
    <property type="entry name" value="MTase_YraL"/>
    <property type="match status" value="1"/>
</dbReference>
<dbReference type="PANTHER" id="PTHR46111:SF1">
    <property type="entry name" value="RIBOSOMAL RNA SMALL SUBUNIT METHYLTRANSFERASE I"/>
    <property type="match status" value="1"/>
</dbReference>
<gene>
    <name evidence="6 8" type="primary">rsmI</name>
    <name evidence="8" type="ORF">HY768_08830</name>
</gene>
<evidence type="ECO:0000256" key="3">
    <source>
        <dbReference type="ARBA" id="ARBA00022603"/>
    </source>
</evidence>
<reference evidence="8" key="1">
    <citation type="submission" date="2020-07" db="EMBL/GenBank/DDBJ databases">
        <title>Huge and variable diversity of episymbiotic CPR bacteria and DPANN archaea in groundwater ecosystems.</title>
        <authorList>
            <person name="He C.Y."/>
            <person name="Keren R."/>
            <person name="Whittaker M."/>
            <person name="Farag I.F."/>
            <person name="Doudna J."/>
            <person name="Cate J.H.D."/>
            <person name="Banfield J.F."/>
        </authorList>
    </citation>
    <scope>NUCLEOTIDE SEQUENCE</scope>
    <source>
        <strain evidence="8">NC_groundwater_1520_Pr4_B-0.1um_53_5</strain>
    </source>
</reference>
<evidence type="ECO:0000256" key="5">
    <source>
        <dbReference type="ARBA" id="ARBA00022691"/>
    </source>
</evidence>
<keyword evidence="1 6" id="KW-0963">Cytoplasm</keyword>
<comment type="catalytic activity">
    <reaction evidence="6">
        <text>cytidine(1402) in 16S rRNA + S-adenosyl-L-methionine = 2'-O-methylcytidine(1402) in 16S rRNA + S-adenosyl-L-homocysteine + H(+)</text>
        <dbReference type="Rhea" id="RHEA:42924"/>
        <dbReference type="Rhea" id="RHEA-COMP:10285"/>
        <dbReference type="Rhea" id="RHEA-COMP:10286"/>
        <dbReference type="ChEBI" id="CHEBI:15378"/>
        <dbReference type="ChEBI" id="CHEBI:57856"/>
        <dbReference type="ChEBI" id="CHEBI:59789"/>
        <dbReference type="ChEBI" id="CHEBI:74495"/>
        <dbReference type="ChEBI" id="CHEBI:82748"/>
        <dbReference type="EC" id="2.1.1.198"/>
    </reaction>
</comment>
<comment type="subcellular location">
    <subcellularLocation>
        <location evidence="6">Cytoplasm</location>
    </subcellularLocation>
</comment>
<dbReference type="Gene3D" id="3.40.1010.10">
    <property type="entry name" value="Cobalt-precorrin-4 Transmethylase, Domain 1"/>
    <property type="match status" value="1"/>
</dbReference>
<comment type="caution">
    <text evidence="8">The sequence shown here is derived from an EMBL/GenBank/DDBJ whole genome shotgun (WGS) entry which is preliminary data.</text>
</comment>
<dbReference type="EC" id="2.1.1.198" evidence="6"/>
<comment type="function">
    <text evidence="6">Catalyzes the 2'-O-methylation of the ribose of cytidine 1402 (C1402) in 16S rRNA.</text>
</comment>
<sequence length="225" mass="24700">MPGILYLVATPIGNLEDITLRALRVLKEVDLIAAEDTRHTGQLLKHFDIKKPLCSFYSHNQDRRSPELVEKLLAGRQIALVTDAGTPGISDPAVSLVAQAVKAGIQVVPIPGATALISALVCSGLDPSRFLFLGFLPIKSGKRARLLKQLREEPGTLMMYESPHRISKTLADLAAVFSPRQAVLGRELTKLHEEFERGDIAELAKMYRTKKPRGEYVIVIAGKVE</sequence>
<proteinExistence type="inferred from homology"/>
<dbReference type="Gene3D" id="3.30.950.10">
    <property type="entry name" value="Methyltransferase, Cobalt-precorrin-4 Transmethylase, Domain 2"/>
    <property type="match status" value="1"/>
</dbReference>
<dbReference type="AlphaFoldDB" id="A0A933IAN3"/>
<dbReference type="InterPro" id="IPR000878">
    <property type="entry name" value="4pyrrol_Mease"/>
</dbReference>
<dbReference type="FunFam" id="3.30.950.10:FF:000002">
    <property type="entry name" value="Ribosomal RNA small subunit methyltransferase I"/>
    <property type="match status" value="1"/>
</dbReference>
<name>A0A933IAN3_UNCT6</name>
<dbReference type="InterPro" id="IPR014777">
    <property type="entry name" value="4pyrrole_Mease_sub1"/>
</dbReference>
<evidence type="ECO:0000256" key="6">
    <source>
        <dbReference type="HAMAP-Rule" id="MF_01877"/>
    </source>
</evidence>
<organism evidence="8 9">
    <name type="scientific">candidate division TA06 bacterium</name>
    <dbReference type="NCBI Taxonomy" id="2250710"/>
    <lineage>
        <taxon>Bacteria</taxon>
        <taxon>Bacteria division TA06</taxon>
    </lineage>
</organism>
<dbReference type="GO" id="GO:0070677">
    <property type="term" value="F:rRNA (cytosine-2'-O-)-methyltransferase activity"/>
    <property type="evidence" value="ECO:0007669"/>
    <property type="project" value="UniProtKB-UniRule"/>
</dbReference>
<dbReference type="FunFam" id="3.40.1010.10:FF:000002">
    <property type="entry name" value="Ribosomal RNA small subunit methyltransferase I"/>
    <property type="match status" value="1"/>
</dbReference>
<evidence type="ECO:0000256" key="2">
    <source>
        <dbReference type="ARBA" id="ARBA00022552"/>
    </source>
</evidence>
<dbReference type="InterPro" id="IPR035996">
    <property type="entry name" value="4pyrrol_Methylase_sf"/>
</dbReference>